<accession>F5YIE1</accession>
<dbReference type="KEGG" id="tpi:TREPR_2266"/>
<feature type="compositionally biased region" description="Polar residues" evidence="1">
    <location>
        <begin position="16"/>
        <end position="28"/>
    </location>
</feature>
<sequence length="73" mass="7550">MALYPLTKGDKGGDTIIQTGSRFPNSKAANPGGPAFPLDPHNHPAHPICANTRRLPMASGALAVKLTGSEDCP</sequence>
<proteinExistence type="predicted"/>
<evidence type="ECO:0000313" key="2">
    <source>
        <dbReference type="EMBL" id="AEF84896.1"/>
    </source>
</evidence>
<organism evidence="2 3">
    <name type="scientific">Treponema primitia (strain ATCC BAA-887 / DSM 12427 / ZAS-2)</name>
    <dbReference type="NCBI Taxonomy" id="545694"/>
    <lineage>
        <taxon>Bacteria</taxon>
        <taxon>Pseudomonadati</taxon>
        <taxon>Spirochaetota</taxon>
        <taxon>Spirochaetia</taxon>
        <taxon>Spirochaetales</taxon>
        <taxon>Treponemataceae</taxon>
        <taxon>Treponema</taxon>
    </lineage>
</organism>
<evidence type="ECO:0000313" key="3">
    <source>
        <dbReference type="Proteomes" id="UP000009223"/>
    </source>
</evidence>
<reference evidence="3" key="1">
    <citation type="submission" date="2009-12" db="EMBL/GenBank/DDBJ databases">
        <title>Complete sequence of Treponema primitia strain ZAS-2.</title>
        <authorList>
            <person name="Tetu S.G."/>
            <person name="Matson E."/>
            <person name="Ren Q."/>
            <person name="Seshadri R."/>
            <person name="Elbourne L."/>
            <person name="Hassan K.A."/>
            <person name="Durkin A."/>
            <person name="Radune D."/>
            <person name="Mohamoud Y."/>
            <person name="Shay R."/>
            <person name="Jin S."/>
            <person name="Zhang X."/>
            <person name="Lucey K."/>
            <person name="Ballor N.R."/>
            <person name="Ottesen E."/>
            <person name="Rosenthal R."/>
            <person name="Allen A."/>
            <person name="Leadbetter J.R."/>
            <person name="Paulsen I.T."/>
        </authorList>
    </citation>
    <scope>NUCLEOTIDE SEQUENCE [LARGE SCALE GENOMIC DNA]</scope>
    <source>
        <strain evidence="3">ATCC BAA-887 / DSM 12427 / ZAS-2</strain>
    </source>
</reference>
<protein>
    <submittedName>
        <fullName evidence="2">Glycoprotein G</fullName>
    </submittedName>
</protein>
<dbReference type="AlphaFoldDB" id="F5YIE1"/>
<evidence type="ECO:0000256" key="1">
    <source>
        <dbReference type="SAM" id="MobiDB-lite"/>
    </source>
</evidence>
<dbReference type="HOGENOM" id="CLU_2703762_0_0_12"/>
<reference evidence="2 3" key="2">
    <citation type="journal article" date="2011" name="ISME J.">
        <title>RNA-seq reveals cooperative metabolic interactions between two termite-gut spirochete species in co-culture.</title>
        <authorList>
            <person name="Rosenthal A.Z."/>
            <person name="Matson E.G."/>
            <person name="Eldar A."/>
            <person name="Leadbetter J.R."/>
        </authorList>
    </citation>
    <scope>NUCLEOTIDE SEQUENCE [LARGE SCALE GENOMIC DNA]</scope>
    <source>
        <strain evidence="3">ATCC BAA-887 / DSM 12427 / ZAS-2</strain>
    </source>
</reference>
<name>F5YIE1_TREPZ</name>
<feature type="region of interest" description="Disordered" evidence="1">
    <location>
        <begin position="1"/>
        <end position="45"/>
    </location>
</feature>
<dbReference type="Proteomes" id="UP000009223">
    <property type="component" value="Chromosome"/>
</dbReference>
<gene>
    <name evidence="2" type="ordered locus">TREPR_2266</name>
</gene>
<keyword evidence="3" id="KW-1185">Reference proteome</keyword>
<dbReference type="EMBL" id="CP001843">
    <property type="protein sequence ID" value="AEF84896.1"/>
    <property type="molecule type" value="Genomic_DNA"/>
</dbReference>